<evidence type="ECO:0000256" key="4">
    <source>
        <dbReference type="ARBA" id="ARBA00023136"/>
    </source>
</evidence>
<dbReference type="PANTHER" id="PTHR21284:SF12">
    <property type="entry name" value="EG:80H7.2 PROTEIN"/>
    <property type="match status" value="1"/>
</dbReference>
<dbReference type="AlphaFoldDB" id="A0AAD9KLC2"/>
<keyword evidence="2 6" id="KW-0812">Transmembrane</keyword>
<dbReference type="Proteomes" id="UP001209878">
    <property type="component" value="Unassembled WGS sequence"/>
</dbReference>
<comment type="subcellular location">
    <subcellularLocation>
        <location evidence="1">Membrane</location>
        <topology evidence="1">Multi-pass membrane protein</topology>
    </subcellularLocation>
</comment>
<evidence type="ECO:0000256" key="3">
    <source>
        <dbReference type="ARBA" id="ARBA00022989"/>
    </source>
</evidence>
<dbReference type="Gene3D" id="1.20.140.150">
    <property type="match status" value="1"/>
</dbReference>
<feature type="transmembrane region" description="Helical" evidence="6">
    <location>
        <begin position="190"/>
        <end position="213"/>
    </location>
</feature>
<keyword evidence="4 6" id="KW-0472">Membrane</keyword>
<feature type="transmembrane region" description="Helical" evidence="6">
    <location>
        <begin position="149"/>
        <end position="178"/>
    </location>
</feature>
<evidence type="ECO:0000313" key="8">
    <source>
        <dbReference type="Proteomes" id="UP001209878"/>
    </source>
</evidence>
<dbReference type="InterPro" id="IPR004031">
    <property type="entry name" value="PMP22/EMP/MP20/Claudin"/>
</dbReference>
<comment type="caution">
    <text evidence="7">The sequence shown here is derived from an EMBL/GenBank/DDBJ whole genome shotgun (WGS) entry which is preliminary data.</text>
</comment>
<accession>A0AAD9KLC2</accession>
<dbReference type="Pfam" id="PF13903">
    <property type="entry name" value="Claudin_2"/>
    <property type="match status" value="1"/>
</dbReference>
<keyword evidence="8" id="KW-1185">Reference proteome</keyword>
<dbReference type="EMBL" id="JAODUO010000880">
    <property type="protein sequence ID" value="KAK2173376.1"/>
    <property type="molecule type" value="Genomic_DNA"/>
</dbReference>
<reference evidence="7" key="1">
    <citation type="journal article" date="2023" name="Mol. Biol. Evol.">
        <title>Third-Generation Sequencing Reveals the Adaptive Role of the Epigenome in Three Deep-Sea Polychaetes.</title>
        <authorList>
            <person name="Perez M."/>
            <person name="Aroh O."/>
            <person name="Sun Y."/>
            <person name="Lan Y."/>
            <person name="Juniper S.K."/>
            <person name="Young C.R."/>
            <person name="Angers B."/>
            <person name="Qian P.Y."/>
        </authorList>
    </citation>
    <scope>NUCLEOTIDE SEQUENCE</scope>
    <source>
        <strain evidence="7">R07B-5</strain>
    </source>
</reference>
<feature type="compositionally biased region" description="Gly residues" evidence="5">
    <location>
        <begin position="345"/>
        <end position="365"/>
    </location>
</feature>
<evidence type="ECO:0000256" key="2">
    <source>
        <dbReference type="ARBA" id="ARBA00022692"/>
    </source>
</evidence>
<protein>
    <submittedName>
        <fullName evidence="7">Uncharacterized protein</fullName>
    </submittedName>
</protein>
<evidence type="ECO:0000256" key="5">
    <source>
        <dbReference type="SAM" id="MobiDB-lite"/>
    </source>
</evidence>
<proteinExistence type="predicted"/>
<feature type="transmembrane region" description="Helical" evidence="6">
    <location>
        <begin position="233"/>
        <end position="254"/>
    </location>
</feature>
<feature type="region of interest" description="Disordered" evidence="5">
    <location>
        <begin position="1"/>
        <end position="23"/>
    </location>
</feature>
<evidence type="ECO:0000313" key="7">
    <source>
        <dbReference type="EMBL" id="KAK2173376.1"/>
    </source>
</evidence>
<organism evidence="7 8">
    <name type="scientific">Ridgeia piscesae</name>
    <name type="common">Tubeworm</name>
    <dbReference type="NCBI Taxonomy" id="27915"/>
    <lineage>
        <taxon>Eukaryota</taxon>
        <taxon>Metazoa</taxon>
        <taxon>Spiralia</taxon>
        <taxon>Lophotrochozoa</taxon>
        <taxon>Annelida</taxon>
        <taxon>Polychaeta</taxon>
        <taxon>Sedentaria</taxon>
        <taxon>Canalipalpata</taxon>
        <taxon>Sabellida</taxon>
        <taxon>Siboglinidae</taxon>
        <taxon>Ridgeia</taxon>
    </lineage>
</organism>
<gene>
    <name evidence="7" type="ORF">NP493_880g00001</name>
</gene>
<name>A0AAD9KLC2_RIDPI</name>
<feature type="region of interest" description="Disordered" evidence="5">
    <location>
        <begin position="307"/>
        <end position="382"/>
    </location>
</feature>
<feature type="compositionally biased region" description="Polar residues" evidence="5">
    <location>
        <begin position="307"/>
        <end position="325"/>
    </location>
</feature>
<keyword evidence="3 6" id="KW-1133">Transmembrane helix</keyword>
<evidence type="ECO:0000256" key="1">
    <source>
        <dbReference type="ARBA" id="ARBA00004141"/>
    </source>
</evidence>
<sequence>MDDRTSNRGASSRHGSRPSLAGAGAAAGIDEYPEQSVPMMPLARSVSQQQTNKMDEPVKQQQPTGFLAYVGFGCALFALATLCISFASPYWIQAYPQSFNEFRNIGLWEVCFDHYMHYRDQSQELYTGCYWVFDKAIFTKLKEWLLPPWFIACQVMATGCLLINIAACIIVACVFLHFCPIMNHEYHQTYAMFISASLMFLSTMTILVAAMVFGFLCQDWTWMPRPDFNIISWGYGFFVVSGIVSAAAGCCLYWEAQKVYGELMDREDTYAKQALDLEVEALVADQAAYAPSGYAPSTTGSYGQPSFGHTSFDQYGKPSQTSYDSYGQQQGYGGPQPGYGPPQQGYGGPQQGYGGPQQGYGGPQQGYGDPQQGYGYGAQMKS</sequence>
<feature type="transmembrane region" description="Helical" evidence="6">
    <location>
        <begin position="66"/>
        <end position="92"/>
    </location>
</feature>
<dbReference type="PANTHER" id="PTHR21284">
    <property type="entry name" value="EG:80H7.2 PROTEIN"/>
    <property type="match status" value="1"/>
</dbReference>
<evidence type="ECO:0000256" key="6">
    <source>
        <dbReference type="SAM" id="Phobius"/>
    </source>
</evidence>
<dbReference type="GO" id="GO:0016020">
    <property type="term" value="C:membrane"/>
    <property type="evidence" value="ECO:0007669"/>
    <property type="project" value="UniProtKB-SubCell"/>
</dbReference>